<sequence>MDKTLVTTQQMCSQQQIRHDAMSHISAIENLVEQLKNMGEAPTLLQICTKIIYTLPPHLRGFIATWEALPEQEQTIALLTAKILNEEKIAA</sequence>
<dbReference type="HOGENOM" id="CLU_2429275_0_0_1"/>
<dbReference type="InParanoid" id="E9I231"/>
<dbReference type="KEGG" id="dpx:DAPPUDRAFT_271417"/>
<name>E9I231_DAPPU</name>
<accession>E9I231</accession>
<dbReference type="AlphaFoldDB" id="E9I231"/>
<dbReference type="Pfam" id="PF14223">
    <property type="entry name" value="Retrotran_gag_2"/>
    <property type="match status" value="1"/>
</dbReference>
<gene>
    <name evidence="1" type="ORF">DAPPUDRAFT_271417</name>
</gene>
<evidence type="ECO:0000313" key="2">
    <source>
        <dbReference type="Proteomes" id="UP000000305"/>
    </source>
</evidence>
<evidence type="ECO:0000313" key="1">
    <source>
        <dbReference type="EMBL" id="EFX61949.1"/>
    </source>
</evidence>
<dbReference type="Proteomes" id="UP000000305">
    <property type="component" value="Unassembled WGS sequence"/>
</dbReference>
<dbReference type="EMBL" id="GL733963">
    <property type="protein sequence ID" value="EFX61949.1"/>
    <property type="molecule type" value="Genomic_DNA"/>
</dbReference>
<reference evidence="1 2" key="1">
    <citation type="journal article" date="2011" name="Science">
        <title>The ecoresponsive genome of Daphnia pulex.</title>
        <authorList>
            <person name="Colbourne J.K."/>
            <person name="Pfrender M.E."/>
            <person name="Gilbert D."/>
            <person name="Thomas W.K."/>
            <person name="Tucker A."/>
            <person name="Oakley T.H."/>
            <person name="Tokishita S."/>
            <person name="Aerts A."/>
            <person name="Arnold G.J."/>
            <person name="Basu M.K."/>
            <person name="Bauer D.J."/>
            <person name="Caceres C.E."/>
            <person name="Carmel L."/>
            <person name="Casola C."/>
            <person name="Choi J.H."/>
            <person name="Detter J.C."/>
            <person name="Dong Q."/>
            <person name="Dusheyko S."/>
            <person name="Eads B.D."/>
            <person name="Frohlich T."/>
            <person name="Geiler-Samerotte K.A."/>
            <person name="Gerlach D."/>
            <person name="Hatcher P."/>
            <person name="Jogdeo S."/>
            <person name="Krijgsveld J."/>
            <person name="Kriventseva E.V."/>
            <person name="Kultz D."/>
            <person name="Laforsch C."/>
            <person name="Lindquist E."/>
            <person name="Lopez J."/>
            <person name="Manak J.R."/>
            <person name="Muller J."/>
            <person name="Pangilinan J."/>
            <person name="Patwardhan R.P."/>
            <person name="Pitluck S."/>
            <person name="Pritham E.J."/>
            <person name="Rechtsteiner A."/>
            <person name="Rho M."/>
            <person name="Rogozin I.B."/>
            <person name="Sakarya O."/>
            <person name="Salamov A."/>
            <person name="Schaack S."/>
            <person name="Shapiro H."/>
            <person name="Shiga Y."/>
            <person name="Skalitzky C."/>
            <person name="Smith Z."/>
            <person name="Souvorov A."/>
            <person name="Sung W."/>
            <person name="Tang Z."/>
            <person name="Tsuchiya D."/>
            <person name="Tu H."/>
            <person name="Vos H."/>
            <person name="Wang M."/>
            <person name="Wolf Y.I."/>
            <person name="Yamagata H."/>
            <person name="Yamada T."/>
            <person name="Ye Y."/>
            <person name="Shaw J.R."/>
            <person name="Andrews J."/>
            <person name="Crease T.J."/>
            <person name="Tang H."/>
            <person name="Lucas S.M."/>
            <person name="Robertson H.M."/>
            <person name="Bork P."/>
            <person name="Koonin E.V."/>
            <person name="Zdobnov E.M."/>
            <person name="Grigoriev I.V."/>
            <person name="Lynch M."/>
            <person name="Boore J.L."/>
        </authorList>
    </citation>
    <scope>NUCLEOTIDE SEQUENCE [LARGE SCALE GENOMIC DNA]</scope>
</reference>
<dbReference type="PhylomeDB" id="E9I231"/>
<organism evidence="1 2">
    <name type="scientific">Daphnia pulex</name>
    <name type="common">Water flea</name>
    <dbReference type="NCBI Taxonomy" id="6669"/>
    <lineage>
        <taxon>Eukaryota</taxon>
        <taxon>Metazoa</taxon>
        <taxon>Ecdysozoa</taxon>
        <taxon>Arthropoda</taxon>
        <taxon>Crustacea</taxon>
        <taxon>Branchiopoda</taxon>
        <taxon>Diplostraca</taxon>
        <taxon>Cladocera</taxon>
        <taxon>Anomopoda</taxon>
        <taxon>Daphniidae</taxon>
        <taxon>Daphnia</taxon>
    </lineage>
</organism>
<keyword evidence="2" id="KW-1185">Reference proteome</keyword>
<protein>
    <submittedName>
        <fullName evidence="1">Uncharacterized protein</fullName>
    </submittedName>
</protein>
<dbReference type="OrthoDB" id="97058at2759"/>
<proteinExistence type="predicted"/>